<dbReference type="AlphaFoldDB" id="A0A450VJY4"/>
<dbReference type="EMBL" id="CAADFI010000240">
    <property type="protein sequence ID" value="VFK01634.1"/>
    <property type="molecule type" value="Genomic_DNA"/>
</dbReference>
<dbReference type="EMBL" id="CAADFG010000246">
    <property type="protein sequence ID" value="VFK01904.1"/>
    <property type="molecule type" value="Genomic_DNA"/>
</dbReference>
<evidence type="ECO:0000313" key="2">
    <source>
        <dbReference type="EMBL" id="VFK01904.1"/>
    </source>
</evidence>
<dbReference type="Gene3D" id="3.40.50.2300">
    <property type="match status" value="1"/>
</dbReference>
<name>A0A450VJY4_9GAMM</name>
<organism evidence="3">
    <name type="scientific">Candidatus Kentrum eta</name>
    <dbReference type="NCBI Taxonomy" id="2126337"/>
    <lineage>
        <taxon>Bacteria</taxon>
        <taxon>Pseudomonadati</taxon>
        <taxon>Pseudomonadota</taxon>
        <taxon>Gammaproteobacteria</taxon>
        <taxon>Candidatus Kentrum</taxon>
    </lineage>
</organism>
<protein>
    <submittedName>
        <fullName evidence="3">Response regulator receiver domain</fullName>
    </submittedName>
</protein>
<evidence type="ECO:0000313" key="3">
    <source>
        <dbReference type="EMBL" id="VFK05088.1"/>
    </source>
</evidence>
<dbReference type="SUPFAM" id="SSF52172">
    <property type="entry name" value="CheY-like"/>
    <property type="match status" value="1"/>
</dbReference>
<evidence type="ECO:0000313" key="1">
    <source>
        <dbReference type="EMBL" id="VFK01634.1"/>
    </source>
</evidence>
<reference evidence="3" key="1">
    <citation type="submission" date="2019-02" db="EMBL/GenBank/DDBJ databases">
        <authorList>
            <person name="Gruber-Vodicka R. H."/>
            <person name="Seah K. B. B."/>
        </authorList>
    </citation>
    <scope>NUCLEOTIDE SEQUENCE</scope>
    <source>
        <strain evidence="3">BECK_SA2B12</strain>
        <strain evidence="2">BECK_SA2B15</strain>
        <strain evidence="1">BECK_SA2B20</strain>
    </source>
</reference>
<sequence length="168" mass="19999">MKYLFVDDMPKYLKIHVNALRDAGHVVEIARDLSTAWKWIGDERKTDNPFDLVLIDLGLDRKVMEFKKEDEELRDALLSKGYGDLPISGQALGLRLWRRRNALQQPYCYFTNHLQLWLENFDKEDPEFGGETLEGLRDLMLDKSDLWPGNIKEKFWRARQVWKDEQWL</sequence>
<dbReference type="EMBL" id="CAADFJ010000235">
    <property type="protein sequence ID" value="VFK05088.1"/>
    <property type="molecule type" value="Genomic_DNA"/>
</dbReference>
<gene>
    <name evidence="2" type="ORF">BECKH772A_GA0070896_102463</name>
    <name evidence="1" type="ORF">BECKH772B_GA0070898_102404</name>
    <name evidence="3" type="ORF">BECKH772C_GA0070978_102354</name>
</gene>
<accession>A0A450VJY4</accession>
<proteinExistence type="predicted"/>
<dbReference type="InterPro" id="IPR011006">
    <property type="entry name" value="CheY-like_superfamily"/>
</dbReference>